<evidence type="ECO:0000256" key="2">
    <source>
        <dbReference type="ARBA" id="ARBA00023292"/>
    </source>
</evidence>
<dbReference type="PROSITE" id="PS51117">
    <property type="entry name" value="LAMININ_NTER"/>
    <property type="match status" value="1"/>
</dbReference>
<reference evidence="4 5" key="1">
    <citation type="submission" date="2017-07" db="EMBL/GenBank/DDBJ databases">
        <authorList>
            <person name="Talla V."/>
            <person name="Backstrom N."/>
        </authorList>
    </citation>
    <scope>NUCLEOTIDE SEQUENCE [LARGE SCALE GENOMIC DNA]</scope>
</reference>
<sequence length="80" mass="8438">MLLVETSGLRSSAGKLPASKHGVVCDVCEGLDGPASRRHPAMLAVDADPATWWQSPTLAAGEEFRHVELIATLPDVSTRG</sequence>
<name>A0A5E4R6J7_9NEOP</name>
<accession>A0A5E4R6J7</accession>
<dbReference type="InterPro" id="IPR008211">
    <property type="entry name" value="Laminin_N"/>
</dbReference>
<dbReference type="EMBL" id="FZQP02006992">
    <property type="protein sequence ID" value="VVD05617.1"/>
    <property type="molecule type" value="Genomic_DNA"/>
</dbReference>
<keyword evidence="5" id="KW-1185">Reference proteome</keyword>
<evidence type="ECO:0000256" key="1">
    <source>
        <dbReference type="ARBA" id="ARBA00023157"/>
    </source>
</evidence>
<proteinExistence type="predicted"/>
<organism evidence="4 5">
    <name type="scientific">Leptidea sinapis</name>
    <dbReference type="NCBI Taxonomy" id="189913"/>
    <lineage>
        <taxon>Eukaryota</taxon>
        <taxon>Metazoa</taxon>
        <taxon>Ecdysozoa</taxon>
        <taxon>Arthropoda</taxon>
        <taxon>Hexapoda</taxon>
        <taxon>Insecta</taxon>
        <taxon>Pterygota</taxon>
        <taxon>Neoptera</taxon>
        <taxon>Endopterygota</taxon>
        <taxon>Lepidoptera</taxon>
        <taxon>Glossata</taxon>
        <taxon>Ditrysia</taxon>
        <taxon>Papilionoidea</taxon>
        <taxon>Pieridae</taxon>
        <taxon>Dismorphiinae</taxon>
        <taxon>Leptidea</taxon>
    </lineage>
</organism>
<feature type="domain" description="Laminin N-terminal" evidence="3">
    <location>
        <begin position="1"/>
        <end position="80"/>
    </location>
</feature>
<dbReference type="Gene3D" id="2.60.120.260">
    <property type="entry name" value="Galactose-binding domain-like"/>
    <property type="match status" value="1"/>
</dbReference>
<keyword evidence="1" id="KW-1015">Disulfide bond</keyword>
<evidence type="ECO:0000313" key="4">
    <source>
        <dbReference type="EMBL" id="VVD05617.1"/>
    </source>
</evidence>
<dbReference type="Proteomes" id="UP000324832">
    <property type="component" value="Unassembled WGS sequence"/>
</dbReference>
<evidence type="ECO:0000313" key="5">
    <source>
        <dbReference type="Proteomes" id="UP000324832"/>
    </source>
</evidence>
<gene>
    <name evidence="4" type="ORF">LSINAPIS_LOCUS15112</name>
</gene>
<keyword evidence="2" id="KW-0424">Laminin EGF-like domain</keyword>
<dbReference type="AlphaFoldDB" id="A0A5E4R6J7"/>
<protein>
    <recommendedName>
        <fullName evidence="3">Laminin N-terminal domain-containing protein</fullName>
    </recommendedName>
</protein>
<evidence type="ECO:0000259" key="3">
    <source>
        <dbReference type="PROSITE" id="PS51117"/>
    </source>
</evidence>